<sequence>MTAEYRINYTIERRLPEEADFTEIGFGSSGTWSDVDAALYSAQSDIENRQWETEPGQPDPNEAVAR</sequence>
<dbReference type="RefSeq" id="WP_074476940.1">
    <property type="nucleotide sequence ID" value="NZ_FMCT01000012.1"/>
</dbReference>
<dbReference type="EMBL" id="FMCT01000012">
    <property type="protein sequence ID" value="SCF42936.1"/>
    <property type="molecule type" value="Genomic_DNA"/>
</dbReference>
<protein>
    <submittedName>
        <fullName evidence="2">Uncharacterized protein</fullName>
    </submittedName>
</protein>
<proteinExistence type="predicted"/>
<dbReference type="AlphaFoldDB" id="A0A1C5ACX2"/>
<keyword evidence="3" id="KW-1185">Reference proteome</keyword>
<reference evidence="3" key="1">
    <citation type="submission" date="2016-06" db="EMBL/GenBank/DDBJ databases">
        <authorList>
            <person name="Varghese N."/>
            <person name="Submissions Spin"/>
        </authorList>
    </citation>
    <scope>NUCLEOTIDE SEQUENCE [LARGE SCALE GENOMIC DNA]</scope>
    <source>
        <strain evidence="3">DSM 43168</strain>
    </source>
</reference>
<accession>A0A1C5ACX2</accession>
<gene>
    <name evidence="2" type="ORF">GA0070563_112159</name>
</gene>
<evidence type="ECO:0000313" key="2">
    <source>
        <dbReference type="EMBL" id="SCF42936.1"/>
    </source>
</evidence>
<dbReference type="Proteomes" id="UP000183585">
    <property type="component" value="Unassembled WGS sequence"/>
</dbReference>
<name>A0A1C5ACX2_9ACTN</name>
<evidence type="ECO:0000256" key="1">
    <source>
        <dbReference type="SAM" id="MobiDB-lite"/>
    </source>
</evidence>
<organism evidence="2 3">
    <name type="scientific">Micromonospora carbonacea</name>
    <dbReference type="NCBI Taxonomy" id="47853"/>
    <lineage>
        <taxon>Bacteria</taxon>
        <taxon>Bacillati</taxon>
        <taxon>Actinomycetota</taxon>
        <taxon>Actinomycetes</taxon>
        <taxon>Micromonosporales</taxon>
        <taxon>Micromonosporaceae</taxon>
        <taxon>Micromonospora</taxon>
    </lineage>
</organism>
<evidence type="ECO:0000313" key="3">
    <source>
        <dbReference type="Proteomes" id="UP000183585"/>
    </source>
</evidence>
<feature type="region of interest" description="Disordered" evidence="1">
    <location>
        <begin position="46"/>
        <end position="66"/>
    </location>
</feature>